<dbReference type="Proteomes" id="UP000281245">
    <property type="component" value="Unassembled WGS sequence"/>
</dbReference>
<reference evidence="4 5" key="1">
    <citation type="journal article" date="2018" name="BMC Genomics">
        <title>Genomic evidence for intraspecific hybridization in a clonal and extremely halotolerant yeast.</title>
        <authorList>
            <person name="Gostincar C."/>
            <person name="Stajich J.E."/>
            <person name="Zupancic J."/>
            <person name="Zalar P."/>
            <person name="Gunde-Cimerman N."/>
        </authorList>
    </citation>
    <scope>NUCLEOTIDE SEQUENCE [LARGE SCALE GENOMIC DNA]</scope>
    <source>
        <strain evidence="3 5">EXF-6654</strain>
        <strain evidence="2 4">EXF-6656</strain>
    </source>
</reference>
<feature type="compositionally biased region" description="Polar residues" evidence="1">
    <location>
        <begin position="223"/>
        <end position="239"/>
    </location>
</feature>
<gene>
    <name evidence="3" type="ORF">D0868_08583</name>
    <name evidence="2" type="ORF">D0869_07969</name>
</gene>
<dbReference type="EMBL" id="QWIK01000771">
    <property type="protein sequence ID" value="RMY01269.1"/>
    <property type="molecule type" value="Genomic_DNA"/>
</dbReference>
<evidence type="ECO:0000313" key="5">
    <source>
        <dbReference type="Proteomes" id="UP000282582"/>
    </source>
</evidence>
<dbReference type="EMBL" id="QWIJ01000663">
    <property type="protein sequence ID" value="RMX79897.1"/>
    <property type="molecule type" value="Genomic_DNA"/>
</dbReference>
<accession>A0A3M6YE65</accession>
<evidence type="ECO:0000313" key="2">
    <source>
        <dbReference type="EMBL" id="RMX79897.1"/>
    </source>
</evidence>
<name>A0A3M6YE65_HORWE</name>
<dbReference type="VEuPathDB" id="FungiDB:BTJ68_07455"/>
<proteinExistence type="predicted"/>
<evidence type="ECO:0000313" key="4">
    <source>
        <dbReference type="Proteomes" id="UP000281245"/>
    </source>
</evidence>
<feature type="region of interest" description="Disordered" evidence="1">
    <location>
        <begin position="163"/>
        <end position="239"/>
    </location>
</feature>
<dbReference type="Proteomes" id="UP000282582">
    <property type="component" value="Unassembled WGS sequence"/>
</dbReference>
<dbReference type="OrthoDB" id="412402at2759"/>
<evidence type="ECO:0000313" key="3">
    <source>
        <dbReference type="EMBL" id="RMY01269.1"/>
    </source>
</evidence>
<protein>
    <submittedName>
        <fullName evidence="3">Uncharacterized protein</fullName>
    </submittedName>
</protein>
<organism evidence="3 5">
    <name type="scientific">Hortaea werneckii</name>
    <name type="common">Black yeast</name>
    <name type="synonym">Cladosporium werneckii</name>
    <dbReference type="NCBI Taxonomy" id="91943"/>
    <lineage>
        <taxon>Eukaryota</taxon>
        <taxon>Fungi</taxon>
        <taxon>Dikarya</taxon>
        <taxon>Ascomycota</taxon>
        <taxon>Pezizomycotina</taxon>
        <taxon>Dothideomycetes</taxon>
        <taxon>Dothideomycetidae</taxon>
        <taxon>Mycosphaerellales</taxon>
        <taxon>Teratosphaeriaceae</taxon>
        <taxon>Hortaea</taxon>
    </lineage>
</organism>
<feature type="compositionally biased region" description="Polar residues" evidence="1">
    <location>
        <begin position="163"/>
        <end position="185"/>
    </location>
</feature>
<evidence type="ECO:0000256" key="1">
    <source>
        <dbReference type="SAM" id="MobiDB-lite"/>
    </source>
</evidence>
<comment type="caution">
    <text evidence="3">The sequence shown here is derived from an EMBL/GenBank/DDBJ whole genome shotgun (WGS) entry which is preliminary data.</text>
</comment>
<sequence>MIYSHNKQSYEQVANTRFSDPDYDAIDLLKGLGCNKHTIQHYTTQLYGNDAGELYADSTEVAALNEISKLSTTEEGRIIAPVLKRSIKQQVMAIHPIQVSERICEKLLVGAYGQFSDDELDKLFSRINLRPAAEAKERLRLGQRLHAAFPEDFVDMVQNQQLDGQHAQMQTQQDSTNPRTQALDTEQNDSDQKNHATKTSVSARPSTASSENSVASSPETRSRNNSAETSSTEDYLSNDSDADASAQILESVMQILSSPGREYPEKVTGDWAELELTMQESVRRDSETSVWTFEF</sequence>
<feature type="compositionally biased region" description="Low complexity" evidence="1">
    <location>
        <begin position="205"/>
        <end position="219"/>
    </location>
</feature>
<dbReference type="AlphaFoldDB" id="A0A3M6YE65"/>